<proteinExistence type="predicted"/>
<protein>
    <submittedName>
        <fullName evidence="5">AraC-type DNA-binding protein</fullName>
    </submittedName>
</protein>
<name>A0A1H5WZ81_9VIBR</name>
<accession>A0A1H5WZ81</accession>
<dbReference type="InterPro" id="IPR020449">
    <property type="entry name" value="Tscrpt_reg_AraC-type_HTH"/>
</dbReference>
<evidence type="ECO:0000256" key="1">
    <source>
        <dbReference type="ARBA" id="ARBA00023015"/>
    </source>
</evidence>
<evidence type="ECO:0000259" key="4">
    <source>
        <dbReference type="PROSITE" id="PS01124"/>
    </source>
</evidence>
<sequence>MDFTDSSILYRRVKVSDKEFVAETLATTIKIVRVTNAQGFVGTSGYVQEIDSRCVVFLDSNRRYNIAVTNIDGHSIELDVIDIQRQYLVDTLSKIRQKSDSGDDSFGIYVKENTKLETLFDTIHSVSQIEEDWSDAAINALTHQLLNELVQLNAIPFWSQLWNEDRIVDRVSELVASELGNRWRIEVVSNRLNMSKAKLQRKLKESGTEFSKLVNYTRLDYARKMLMHTELSIAQIADRCGFESHAYFSNLFKKRYGMSPRELKRYS</sequence>
<dbReference type="PRINTS" id="PR00032">
    <property type="entry name" value="HTHARAC"/>
</dbReference>
<dbReference type="SMART" id="SM00342">
    <property type="entry name" value="HTH_ARAC"/>
    <property type="match status" value="1"/>
</dbReference>
<dbReference type="Pfam" id="PF12833">
    <property type="entry name" value="HTH_18"/>
    <property type="match status" value="1"/>
</dbReference>
<dbReference type="SUPFAM" id="SSF46689">
    <property type="entry name" value="Homeodomain-like"/>
    <property type="match status" value="1"/>
</dbReference>
<reference evidence="6" key="1">
    <citation type="submission" date="2016-10" db="EMBL/GenBank/DDBJ databases">
        <authorList>
            <person name="Varghese N."/>
            <person name="Submissions S."/>
        </authorList>
    </citation>
    <scope>NUCLEOTIDE SEQUENCE [LARGE SCALE GENOMIC DNA]</scope>
    <source>
        <strain evidence="6">CGMCC 1.7062</strain>
    </source>
</reference>
<dbReference type="GO" id="GO:0043565">
    <property type="term" value="F:sequence-specific DNA binding"/>
    <property type="evidence" value="ECO:0007669"/>
    <property type="project" value="InterPro"/>
</dbReference>
<dbReference type="InterPro" id="IPR009057">
    <property type="entry name" value="Homeodomain-like_sf"/>
</dbReference>
<dbReference type="Gene3D" id="1.10.10.60">
    <property type="entry name" value="Homeodomain-like"/>
    <property type="match status" value="1"/>
</dbReference>
<keyword evidence="6" id="KW-1185">Reference proteome</keyword>
<dbReference type="RefSeq" id="WP_103879880.1">
    <property type="nucleotide sequence ID" value="NZ_FNVG01000006.1"/>
</dbReference>
<gene>
    <name evidence="5" type="ORF">SAMN04488244_106138</name>
</gene>
<evidence type="ECO:0000256" key="2">
    <source>
        <dbReference type="ARBA" id="ARBA00023125"/>
    </source>
</evidence>
<keyword evidence="1" id="KW-0805">Transcription regulation</keyword>
<dbReference type="InterPro" id="IPR018062">
    <property type="entry name" value="HTH_AraC-typ_CS"/>
</dbReference>
<keyword evidence="2 5" id="KW-0238">DNA-binding</keyword>
<dbReference type="InterPro" id="IPR018060">
    <property type="entry name" value="HTH_AraC"/>
</dbReference>
<dbReference type="AlphaFoldDB" id="A0A1H5WZ81"/>
<dbReference type="PROSITE" id="PS01124">
    <property type="entry name" value="HTH_ARAC_FAMILY_2"/>
    <property type="match status" value="1"/>
</dbReference>
<dbReference type="OrthoDB" id="9783876at2"/>
<keyword evidence="3" id="KW-0804">Transcription</keyword>
<evidence type="ECO:0000313" key="6">
    <source>
        <dbReference type="Proteomes" id="UP000236721"/>
    </source>
</evidence>
<evidence type="ECO:0000313" key="5">
    <source>
        <dbReference type="EMBL" id="SEG04798.1"/>
    </source>
</evidence>
<dbReference type="Proteomes" id="UP000236721">
    <property type="component" value="Unassembled WGS sequence"/>
</dbReference>
<dbReference type="PANTHER" id="PTHR43280">
    <property type="entry name" value="ARAC-FAMILY TRANSCRIPTIONAL REGULATOR"/>
    <property type="match status" value="1"/>
</dbReference>
<evidence type="ECO:0000256" key="3">
    <source>
        <dbReference type="ARBA" id="ARBA00023163"/>
    </source>
</evidence>
<feature type="domain" description="HTH araC/xylS-type" evidence="4">
    <location>
        <begin position="169"/>
        <end position="266"/>
    </location>
</feature>
<dbReference type="PANTHER" id="PTHR43280:SF11">
    <property type="entry name" value="RCS-SPECIFIC HTH-TYPE TRANSCRIPTIONAL ACTIVATOR RCLR"/>
    <property type="match status" value="1"/>
</dbReference>
<dbReference type="PROSITE" id="PS00041">
    <property type="entry name" value="HTH_ARAC_FAMILY_1"/>
    <property type="match status" value="1"/>
</dbReference>
<organism evidence="5 6">
    <name type="scientific">Vibrio hangzhouensis</name>
    <dbReference type="NCBI Taxonomy" id="462991"/>
    <lineage>
        <taxon>Bacteria</taxon>
        <taxon>Pseudomonadati</taxon>
        <taxon>Pseudomonadota</taxon>
        <taxon>Gammaproteobacteria</taxon>
        <taxon>Vibrionales</taxon>
        <taxon>Vibrionaceae</taxon>
        <taxon>Vibrio</taxon>
    </lineage>
</organism>
<dbReference type="GO" id="GO:0003700">
    <property type="term" value="F:DNA-binding transcription factor activity"/>
    <property type="evidence" value="ECO:0007669"/>
    <property type="project" value="InterPro"/>
</dbReference>
<dbReference type="EMBL" id="FNVG01000006">
    <property type="protein sequence ID" value="SEG04798.1"/>
    <property type="molecule type" value="Genomic_DNA"/>
</dbReference>